<dbReference type="GO" id="GO:0005737">
    <property type="term" value="C:cytoplasm"/>
    <property type="evidence" value="ECO:0007669"/>
    <property type="project" value="UniProtKB-SubCell"/>
</dbReference>
<dbReference type="InterPro" id="IPR029001">
    <property type="entry name" value="ITPase-like_fam"/>
</dbReference>
<comment type="catalytic activity">
    <reaction evidence="4">
        <text>a ribonucleoside 5'-triphosphate + H2O = a ribonucleoside 5'-phosphate + diphosphate + H(+)</text>
        <dbReference type="Rhea" id="RHEA:23996"/>
        <dbReference type="ChEBI" id="CHEBI:15377"/>
        <dbReference type="ChEBI" id="CHEBI:15378"/>
        <dbReference type="ChEBI" id="CHEBI:33019"/>
        <dbReference type="ChEBI" id="CHEBI:58043"/>
        <dbReference type="ChEBI" id="CHEBI:61557"/>
        <dbReference type="EC" id="3.6.1.9"/>
    </reaction>
</comment>
<accession>A0A1H7KWI1</accession>
<dbReference type="SUPFAM" id="SSF52972">
    <property type="entry name" value="ITPase-like"/>
    <property type="match status" value="1"/>
</dbReference>
<keyword evidence="2 4" id="KW-0378">Hydrolase</keyword>
<name>A0A1H7KWI1_9PROT</name>
<sequence length="171" mass="18648">MPFEVFSPEIDETPLVNERPDATALRLATAKARAVAAVYPDALVIGADQAAVLEGIQLGKPLNHMNATRQLHAIRGKKVTFYTALSLFNGRKGRIQARLVASEVKFRHFTDRQIENYLQKEQPYHCAGSSKSEGLGIVLIERVVSDDPSALVGLPLIALVEMLASEGVEIV</sequence>
<dbReference type="GO" id="GO:0047429">
    <property type="term" value="F:nucleoside triphosphate diphosphatase activity"/>
    <property type="evidence" value="ECO:0007669"/>
    <property type="project" value="UniProtKB-EC"/>
</dbReference>
<dbReference type="PANTHER" id="PTHR43213">
    <property type="entry name" value="BIFUNCTIONAL DTTP/UTP PYROPHOSPHATASE/METHYLTRANSFERASE PROTEIN-RELATED"/>
    <property type="match status" value="1"/>
</dbReference>
<reference evidence="5 6" key="1">
    <citation type="submission" date="2016-10" db="EMBL/GenBank/DDBJ databases">
        <authorList>
            <person name="de Groot N.N."/>
        </authorList>
    </citation>
    <scope>NUCLEOTIDE SEQUENCE [LARGE SCALE GENOMIC DNA]</scope>
    <source>
        <strain evidence="5 6">Nv1</strain>
    </source>
</reference>
<evidence type="ECO:0000256" key="1">
    <source>
        <dbReference type="ARBA" id="ARBA00001968"/>
    </source>
</evidence>
<dbReference type="HAMAP" id="MF_00528">
    <property type="entry name" value="Maf"/>
    <property type="match status" value="1"/>
</dbReference>
<dbReference type="AlphaFoldDB" id="A0A1H7KWI1"/>
<keyword evidence="4" id="KW-0963">Cytoplasm</keyword>
<dbReference type="PIRSF" id="PIRSF006305">
    <property type="entry name" value="Maf"/>
    <property type="match status" value="1"/>
</dbReference>
<dbReference type="PANTHER" id="PTHR43213:SF5">
    <property type="entry name" value="BIFUNCTIONAL DTTP_UTP PYROPHOSPHATASE_METHYLTRANSFERASE PROTEIN-RELATED"/>
    <property type="match status" value="1"/>
</dbReference>
<organism evidence="5 6">
    <name type="scientific">Nitrosovibrio tenuis</name>
    <dbReference type="NCBI Taxonomy" id="1233"/>
    <lineage>
        <taxon>Bacteria</taxon>
        <taxon>Pseudomonadati</taxon>
        <taxon>Pseudomonadota</taxon>
        <taxon>Betaproteobacteria</taxon>
        <taxon>Nitrosomonadales</taxon>
        <taxon>Nitrosomonadaceae</taxon>
        <taxon>Nitrosovibrio</taxon>
    </lineage>
</organism>
<evidence type="ECO:0000256" key="4">
    <source>
        <dbReference type="HAMAP-Rule" id="MF_00528"/>
    </source>
</evidence>
<comment type="subcellular location">
    <subcellularLocation>
        <location evidence="4">Cytoplasm</location>
    </subcellularLocation>
</comment>
<dbReference type="Pfam" id="PF02545">
    <property type="entry name" value="Maf"/>
    <property type="match status" value="1"/>
</dbReference>
<comment type="caution">
    <text evidence="4">Lacks conserved residue(s) required for the propagation of feature annotation.</text>
</comment>
<evidence type="ECO:0000256" key="3">
    <source>
        <dbReference type="ARBA" id="ARBA00023080"/>
    </source>
</evidence>
<evidence type="ECO:0000313" key="5">
    <source>
        <dbReference type="EMBL" id="SEK91191.1"/>
    </source>
</evidence>
<protein>
    <recommendedName>
        <fullName evidence="4">Nucleoside triphosphate pyrophosphatase</fullName>
        <ecNumber evidence="4">3.6.1.9</ecNumber>
    </recommendedName>
    <alternativeName>
        <fullName evidence="4">Nucleotide pyrophosphatase</fullName>
        <shortName evidence="4">Nucleotide PPase</shortName>
    </alternativeName>
</protein>
<dbReference type="NCBIfam" id="TIGR00172">
    <property type="entry name" value="maf"/>
    <property type="match status" value="1"/>
</dbReference>
<feature type="active site" description="Proton acceptor" evidence="4">
    <location>
        <position position="48"/>
    </location>
</feature>
<dbReference type="EMBL" id="FOBH01000003">
    <property type="protein sequence ID" value="SEK91191.1"/>
    <property type="molecule type" value="Genomic_DNA"/>
</dbReference>
<comment type="catalytic activity">
    <reaction evidence="4">
        <text>a 2'-deoxyribonucleoside 5'-triphosphate + H2O = a 2'-deoxyribonucleoside 5'-phosphate + diphosphate + H(+)</text>
        <dbReference type="Rhea" id="RHEA:44644"/>
        <dbReference type="ChEBI" id="CHEBI:15377"/>
        <dbReference type="ChEBI" id="CHEBI:15378"/>
        <dbReference type="ChEBI" id="CHEBI:33019"/>
        <dbReference type="ChEBI" id="CHEBI:61560"/>
        <dbReference type="ChEBI" id="CHEBI:65317"/>
        <dbReference type="EC" id="3.6.1.9"/>
    </reaction>
</comment>
<comment type="similarity">
    <text evidence="4">Belongs to the Maf family.</text>
</comment>
<keyword evidence="6" id="KW-1185">Reference proteome</keyword>
<proteinExistence type="inferred from homology"/>
<comment type="function">
    <text evidence="4">Nucleoside triphosphate pyrophosphatase. May have a dual role in cell division arrest and in preventing the incorporation of modified nucleotides into cellular nucleic acids.</text>
</comment>
<dbReference type="Gene3D" id="3.90.950.10">
    <property type="match status" value="1"/>
</dbReference>
<evidence type="ECO:0000313" key="6">
    <source>
        <dbReference type="Proteomes" id="UP000198620"/>
    </source>
</evidence>
<dbReference type="EC" id="3.6.1.9" evidence="4"/>
<comment type="cofactor">
    <cofactor evidence="1 4">
        <name>a divalent metal cation</name>
        <dbReference type="ChEBI" id="CHEBI:60240"/>
    </cofactor>
</comment>
<dbReference type="GO" id="GO:0009117">
    <property type="term" value="P:nucleotide metabolic process"/>
    <property type="evidence" value="ECO:0007669"/>
    <property type="project" value="UniProtKB-KW"/>
</dbReference>
<gene>
    <name evidence="5" type="ORF">SAMN05216387_103364</name>
</gene>
<dbReference type="Proteomes" id="UP000198620">
    <property type="component" value="Unassembled WGS sequence"/>
</dbReference>
<dbReference type="STRING" id="1233.SAMN05216387_103364"/>
<keyword evidence="3 4" id="KW-0546">Nucleotide metabolism</keyword>
<evidence type="ECO:0000256" key="2">
    <source>
        <dbReference type="ARBA" id="ARBA00022801"/>
    </source>
</evidence>
<dbReference type="InterPro" id="IPR003697">
    <property type="entry name" value="Maf-like"/>
</dbReference>